<gene>
    <name evidence="2" type="ordered locus">Cyan7822_2064</name>
</gene>
<reference evidence="3" key="1">
    <citation type="journal article" date="2011" name="MBio">
        <title>Novel metabolic attributes of the genus Cyanothece, comprising a group of unicellular nitrogen-fixing Cyanobacteria.</title>
        <authorList>
            <person name="Bandyopadhyay A."/>
            <person name="Elvitigala T."/>
            <person name="Welsh E."/>
            <person name="Stockel J."/>
            <person name="Liberton M."/>
            <person name="Min H."/>
            <person name="Sherman L.A."/>
            <person name="Pakrasi H.B."/>
        </authorList>
    </citation>
    <scope>NUCLEOTIDE SEQUENCE [LARGE SCALE GENOMIC DNA]</scope>
    <source>
        <strain evidence="3">PCC 7822</strain>
    </source>
</reference>
<evidence type="ECO:0000259" key="1">
    <source>
        <dbReference type="Pfam" id="PF05685"/>
    </source>
</evidence>
<dbReference type="InterPro" id="IPR008538">
    <property type="entry name" value="Uma2"/>
</dbReference>
<dbReference type="HOGENOM" id="CLU_076312_6_2_3"/>
<dbReference type="CDD" id="cd06260">
    <property type="entry name" value="DUF820-like"/>
    <property type="match status" value="1"/>
</dbReference>
<dbReference type="PANTHER" id="PTHR36558:SF1">
    <property type="entry name" value="RESTRICTION ENDONUCLEASE DOMAIN-CONTAINING PROTEIN-RELATED"/>
    <property type="match status" value="1"/>
</dbReference>
<dbReference type="PANTHER" id="PTHR36558">
    <property type="entry name" value="GLR1098 PROTEIN"/>
    <property type="match status" value="1"/>
</dbReference>
<dbReference type="Pfam" id="PF05685">
    <property type="entry name" value="Uma2"/>
    <property type="match status" value="1"/>
</dbReference>
<dbReference type="AlphaFoldDB" id="E0UCH5"/>
<dbReference type="InterPro" id="IPR011335">
    <property type="entry name" value="Restrct_endonuc-II-like"/>
</dbReference>
<dbReference type="eggNOG" id="COG4636">
    <property type="taxonomic scope" value="Bacteria"/>
</dbReference>
<dbReference type="InterPro" id="IPR012296">
    <property type="entry name" value="Nuclease_put_TT1808"/>
</dbReference>
<keyword evidence="3" id="KW-1185">Reference proteome</keyword>
<dbReference type="RefSeq" id="WP_013322152.1">
    <property type="nucleotide sequence ID" value="NC_014501.1"/>
</dbReference>
<dbReference type="Proteomes" id="UP000008206">
    <property type="component" value="Chromosome"/>
</dbReference>
<dbReference type="Gene3D" id="3.90.1570.10">
    <property type="entry name" value="tt1808, chain A"/>
    <property type="match status" value="1"/>
</dbReference>
<dbReference type="KEGG" id="cyj:Cyan7822_2064"/>
<evidence type="ECO:0000313" key="3">
    <source>
        <dbReference type="Proteomes" id="UP000008206"/>
    </source>
</evidence>
<organism evidence="2 3">
    <name type="scientific">Gloeothece verrucosa (strain PCC 7822)</name>
    <name type="common">Cyanothece sp. (strain PCC 7822)</name>
    <dbReference type="NCBI Taxonomy" id="497965"/>
    <lineage>
        <taxon>Bacteria</taxon>
        <taxon>Bacillati</taxon>
        <taxon>Cyanobacteriota</taxon>
        <taxon>Cyanophyceae</taxon>
        <taxon>Oscillatoriophycideae</taxon>
        <taxon>Chroococcales</taxon>
        <taxon>Aphanothecaceae</taxon>
        <taxon>Gloeothece</taxon>
        <taxon>Gloeothece verrucosa</taxon>
    </lineage>
</organism>
<dbReference type="SUPFAM" id="SSF52980">
    <property type="entry name" value="Restriction endonuclease-like"/>
    <property type="match status" value="1"/>
</dbReference>
<proteinExistence type="predicted"/>
<evidence type="ECO:0000313" key="2">
    <source>
        <dbReference type="EMBL" id="ADN14046.1"/>
    </source>
</evidence>
<accession>E0UCH5</accession>
<name>E0UCH5_GLOV7</name>
<protein>
    <recommendedName>
        <fullName evidence="1">Putative restriction endonuclease domain-containing protein</fullName>
    </recommendedName>
</protein>
<dbReference type="EMBL" id="CP002198">
    <property type="protein sequence ID" value="ADN14046.1"/>
    <property type="molecule type" value="Genomic_DNA"/>
</dbReference>
<dbReference type="OrthoDB" id="422510at2"/>
<dbReference type="STRING" id="497965.Cyan7822_2064"/>
<feature type="domain" description="Putative restriction endonuclease" evidence="1">
    <location>
        <begin position="12"/>
        <end position="171"/>
    </location>
</feature>
<sequence length="194" mass="22414">MIAISDRQYMTPEEYLQWEEQQEIKYEYLDGEVYAMTGGTLPHNDLALNLASILKNHVRGRGCKVQISDGKVKVSEAGPFFYPDVVVSCDERDKTAIKHLQYPSVIAEVLSPSTERFDRGKKFRSYRRLSSLKEYVLISTEQKMIEVFRLNEKGLWELETYGEEDELQLTSINFSCPIALVYEDVILEPESDEI</sequence>